<dbReference type="PANTHER" id="PTHR46771:SF5">
    <property type="entry name" value="DETERIN"/>
    <property type="match status" value="1"/>
</dbReference>
<reference evidence="4 5" key="1">
    <citation type="submission" date="2024-04" db="EMBL/GenBank/DDBJ databases">
        <title>genome sequences of Mucor flavus KT1a and Helicostylum pulchrum KT1b strains isolated from the surface of a dry-aged beef.</title>
        <authorList>
            <person name="Toyotome T."/>
            <person name="Hosono M."/>
            <person name="Torimaru M."/>
            <person name="Fukuda K."/>
            <person name="Mikami N."/>
        </authorList>
    </citation>
    <scope>NUCLEOTIDE SEQUENCE [LARGE SCALE GENOMIC DNA]</scope>
    <source>
        <strain evidence="4 5">KT1a</strain>
    </source>
</reference>
<dbReference type="Gene3D" id="1.10.1170.10">
    <property type="entry name" value="Inhibitor Of Apoptosis Protein (2mihbC-IAP-1), Chain A"/>
    <property type="match status" value="1"/>
</dbReference>
<gene>
    <name evidence="4" type="ORF">MFLAVUS_001768</name>
</gene>
<protein>
    <submittedName>
        <fullName evidence="4">Uncharacterized protein</fullName>
    </submittedName>
</protein>
<evidence type="ECO:0000256" key="1">
    <source>
        <dbReference type="ARBA" id="ARBA00022723"/>
    </source>
</evidence>
<sequence length="473" mass="53167">MTVEEHRNLFVDTGNNRLQEIYDLEIKKFEENSAFTTILASIALSETFLLSDSICALSRMTGVALFAKAGFYFVGRPNAPDCVRCFLCDIELSNWQPNQSPFFRHANESPSCAWKRLKFPDASKRPLSDPTKAFDTPRSIRMRTTRLATLNCNKYWPPKKGTEKYPTAAKLASAGFYFSPTADLSSRGYNTRGSVKDCESNTDRSTCKRLINNASTSSETSTPIAKRQKEQGQAPESASSKKNLLHQIRPKAFQRLLQADNSIRDFNQTNNLPKPTRRTLTIYGSSRPVRRLTRNARNNPSGFNILPDPKSPLLIKPSCLNIASSATTRIANGKKALQTSNKTKVIQRRHLQKFEASGPGTSVPAVSPPQKRSRSISSVNDRATPPAKKPVLQSPVDTQDVSPYYMTEDLQEVFSYYATNPGTPIPQGAQDEKRYILNRSYPVYIRKNSFDDKENVPPHITYSPVRENYNVYN</sequence>
<feature type="compositionally biased region" description="Polar residues" evidence="3">
    <location>
        <begin position="212"/>
        <end position="223"/>
    </location>
</feature>
<name>A0ABP9YNF5_9FUNG</name>
<dbReference type="InterPro" id="IPR001370">
    <property type="entry name" value="BIR_rpt"/>
</dbReference>
<dbReference type="SMART" id="SM00238">
    <property type="entry name" value="BIR"/>
    <property type="match status" value="1"/>
</dbReference>
<organism evidence="4 5">
    <name type="scientific">Mucor flavus</name>
    <dbReference type="NCBI Taxonomy" id="439312"/>
    <lineage>
        <taxon>Eukaryota</taxon>
        <taxon>Fungi</taxon>
        <taxon>Fungi incertae sedis</taxon>
        <taxon>Mucoromycota</taxon>
        <taxon>Mucoromycotina</taxon>
        <taxon>Mucoromycetes</taxon>
        <taxon>Mucorales</taxon>
        <taxon>Mucorineae</taxon>
        <taxon>Mucoraceae</taxon>
        <taxon>Mucor</taxon>
    </lineage>
</organism>
<evidence type="ECO:0000313" key="4">
    <source>
        <dbReference type="EMBL" id="GAA5808377.1"/>
    </source>
</evidence>
<keyword evidence="5" id="KW-1185">Reference proteome</keyword>
<dbReference type="InterPro" id="IPR051190">
    <property type="entry name" value="Baculoviral_IAP"/>
</dbReference>
<keyword evidence="1" id="KW-0479">Metal-binding</keyword>
<accession>A0ABP9YNF5</accession>
<dbReference type="PANTHER" id="PTHR46771">
    <property type="entry name" value="DETERIN"/>
    <property type="match status" value="1"/>
</dbReference>
<proteinExistence type="predicted"/>
<feature type="region of interest" description="Disordered" evidence="3">
    <location>
        <begin position="212"/>
        <end position="245"/>
    </location>
</feature>
<dbReference type="EMBL" id="BAABUK010000003">
    <property type="protein sequence ID" value="GAA5808377.1"/>
    <property type="molecule type" value="Genomic_DNA"/>
</dbReference>
<comment type="caution">
    <text evidence="4">The sequence shown here is derived from an EMBL/GenBank/DDBJ whole genome shotgun (WGS) entry which is preliminary data.</text>
</comment>
<dbReference type="PROSITE" id="PS50143">
    <property type="entry name" value="BIR_REPEAT_2"/>
    <property type="match status" value="1"/>
</dbReference>
<evidence type="ECO:0000256" key="3">
    <source>
        <dbReference type="SAM" id="MobiDB-lite"/>
    </source>
</evidence>
<evidence type="ECO:0000313" key="5">
    <source>
        <dbReference type="Proteomes" id="UP001473302"/>
    </source>
</evidence>
<dbReference type="Pfam" id="PF00653">
    <property type="entry name" value="BIR"/>
    <property type="match status" value="1"/>
</dbReference>
<keyword evidence="2" id="KW-0862">Zinc</keyword>
<dbReference type="Proteomes" id="UP001473302">
    <property type="component" value="Unassembled WGS sequence"/>
</dbReference>
<feature type="region of interest" description="Disordered" evidence="3">
    <location>
        <begin position="353"/>
        <end position="396"/>
    </location>
</feature>
<evidence type="ECO:0000256" key="2">
    <source>
        <dbReference type="ARBA" id="ARBA00022833"/>
    </source>
</evidence>
<dbReference type="SUPFAM" id="SSF57924">
    <property type="entry name" value="Inhibitor of apoptosis (IAP) repeat"/>
    <property type="match status" value="1"/>
</dbReference>